<dbReference type="PROSITE" id="PS00534">
    <property type="entry name" value="FERROCHELATASE"/>
    <property type="match status" value="1"/>
</dbReference>
<evidence type="ECO:0000256" key="6">
    <source>
        <dbReference type="ARBA" id="ARBA00023244"/>
    </source>
</evidence>
<evidence type="ECO:0000256" key="2">
    <source>
        <dbReference type="ARBA" id="ARBA00007718"/>
    </source>
</evidence>
<keyword evidence="3 7" id="KW-0408">Iron</keyword>
<dbReference type="VEuPathDB" id="FungiDB:T551_03639"/>
<evidence type="ECO:0000256" key="1">
    <source>
        <dbReference type="ARBA" id="ARBA00004943"/>
    </source>
</evidence>
<dbReference type="RefSeq" id="XP_018227912.1">
    <property type="nucleotide sequence ID" value="XM_018375902.1"/>
</dbReference>
<dbReference type="InterPro" id="IPR033644">
    <property type="entry name" value="Ferrochelatase_C"/>
</dbReference>
<dbReference type="EC" id="4.98.1.1" evidence="7"/>
<dbReference type="GO" id="GO:0005743">
    <property type="term" value="C:mitochondrial inner membrane"/>
    <property type="evidence" value="ECO:0007669"/>
    <property type="project" value="UniProtKB-SubCell"/>
</dbReference>
<evidence type="ECO:0000256" key="5">
    <source>
        <dbReference type="ARBA" id="ARBA00023239"/>
    </source>
</evidence>
<dbReference type="FunFam" id="3.40.50.1400:FF:000001">
    <property type="entry name" value="Ferrochelatase"/>
    <property type="match status" value="1"/>
</dbReference>
<comment type="pathway">
    <text evidence="1 7">Porphyrin-containing compound metabolism; protoheme biosynthesis; protoheme from protoporphyrin-IX: step 1/1.</text>
</comment>
<dbReference type="UniPathway" id="UPA00252">
    <property type="reaction ID" value="UER00325"/>
</dbReference>
<dbReference type="EMBL" id="LFWA01000019">
    <property type="protein sequence ID" value="KTW26067.1"/>
    <property type="molecule type" value="Genomic_DNA"/>
</dbReference>
<gene>
    <name evidence="8" type="ORF">T551_03639</name>
</gene>
<evidence type="ECO:0000313" key="9">
    <source>
        <dbReference type="Proteomes" id="UP000053447"/>
    </source>
</evidence>
<dbReference type="Pfam" id="PF00762">
    <property type="entry name" value="Ferrochelatase"/>
    <property type="match status" value="1"/>
</dbReference>
<dbReference type="Gene3D" id="3.40.50.1400">
    <property type="match status" value="2"/>
</dbReference>
<dbReference type="AlphaFoldDB" id="A0A0W4ZCI6"/>
<dbReference type="Proteomes" id="UP000053447">
    <property type="component" value="Unassembled WGS sequence"/>
</dbReference>
<dbReference type="CDD" id="cd03411">
    <property type="entry name" value="Ferrochelatase_N"/>
    <property type="match status" value="1"/>
</dbReference>
<comment type="similarity">
    <text evidence="2 7">Belongs to the ferrochelatase family.</text>
</comment>
<keyword evidence="9" id="KW-1185">Reference proteome</keyword>
<dbReference type="CDD" id="cd00419">
    <property type="entry name" value="Ferrochelatase_C"/>
    <property type="match status" value="1"/>
</dbReference>
<dbReference type="InterPro" id="IPR019772">
    <property type="entry name" value="Ferrochelatase_AS"/>
</dbReference>
<dbReference type="GO" id="GO:0006783">
    <property type="term" value="P:heme biosynthetic process"/>
    <property type="evidence" value="ECO:0007669"/>
    <property type="project" value="UniProtKB-UniRule"/>
</dbReference>
<keyword evidence="6 7" id="KW-0627">Porphyrin biosynthesis</keyword>
<dbReference type="GeneID" id="28942157"/>
<sequence>MINSSRFTRNIFNNKFYKPKLRLNSFVFSINLTTKTKHSNGPTGIVFLNMGGPSKLSEVKDFLFRIFTDSDLIPLGSMQKWLGSIIAKIRAPKVSNYYKKIGGGSPIHKWSELQAQEVCKILDEISPRTAPHKPYVAFRYSAPLTESVILEMLNNNITNAVAFTLYPQYSCSTTGSSLNELYYQIQKLDTHNQIRWSVVDRWPTHCGLIDAFKDNIIETLKTYPENDRNDVIILFTAHSLPMSIVNRGDPYPLEVAATVYAVMEKLNFSNPYRLVWQSQVGPSTWLGPQTNHVINSFTKMGKQNIILVPVSFVSDHIETLFELDLQYIANAKRSGFNGIKRVSSLNNNFTFIRGMADILKNHLTNGRKSSTQLELLCPSCISLKCYLTKSFFNNIGYTEIL</sequence>
<dbReference type="InterPro" id="IPR033659">
    <property type="entry name" value="Ferrochelatase_N"/>
</dbReference>
<dbReference type="HAMAP" id="MF_00323">
    <property type="entry name" value="Ferrochelatase"/>
    <property type="match status" value="1"/>
</dbReference>
<comment type="subcellular location">
    <subcellularLocation>
        <location evidence="7">Mitochondrion inner membrane</location>
    </subcellularLocation>
</comment>
<dbReference type="STRING" id="1408657.A0A0W4ZCI6"/>
<dbReference type="OrthoDB" id="1323at2759"/>
<name>A0A0W4ZCI6_PNEJ7</name>
<keyword evidence="7" id="KW-0496">Mitochondrion</keyword>
<accession>A0A0W4ZCI6</accession>
<protein>
    <recommendedName>
        <fullName evidence="7">Ferrochelatase</fullName>
        <ecNumber evidence="7">4.98.1.1</ecNumber>
    </recommendedName>
</protein>
<evidence type="ECO:0000256" key="7">
    <source>
        <dbReference type="RuleBase" id="RU000607"/>
    </source>
</evidence>
<keyword evidence="5 7" id="KW-0456">Lyase</keyword>
<dbReference type="PANTHER" id="PTHR11108:SF1">
    <property type="entry name" value="FERROCHELATASE, MITOCHONDRIAL"/>
    <property type="match status" value="1"/>
</dbReference>
<keyword evidence="4 7" id="KW-0350">Heme biosynthesis</keyword>
<comment type="catalytic activity">
    <reaction evidence="7">
        <text>heme b + 2 H(+) = protoporphyrin IX + Fe(2+)</text>
        <dbReference type="Rhea" id="RHEA:22584"/>
        <dbReference type="ChEBI" id="CHEBI:15378"/>
        <dbReference type="ChEBI" id="CHEBI:29033"/>
        <dbReference type="ChEBI" id="CHEBI:57306"/>
        <dbReference type="ChEBI" id="CHEBI:60344"/>
        <dbReference type="EC" id="4.98.1.1"/>
    </reaction>
</comment>
<dbReference type="NCBIfam" id="TIGR00109">
    <property type="entry name" value="hemH"/>
    <property type="match status" value="1"/>
</dbReference>
<dbReference type="GO" id="GO:0004325">
    <property type="term" value="F:ferrochelatase activity"/>
    <property type="evidence" value="ECO:0007669"/>
    <property type="project" value="UniProtKB-UniRule"/>
</dbReference>
<dbReference type="GO" id="GO:0051537">
    <property type="term" value="F:2 iron, 2 sulfur cluster binding"/>
    <property type="evidence" value="ECO:0007669"/>
    <property type="project" value="EnsemblFungi"/>
</dbReference>
<dbReference type="PANTHER" id="PTHR11108">
    <property type="entry name" value="FERROCHELATASE"/>
    <property type="match status" value="1"/>
</dbReference>
<reference evidence="9" key="1">
    <citation type="journal article" date="2016" name="Nat. Commun.">
        <title>Genome analysis of three Pneumocystis species reveals adaptation mechanisms to life exclusively in mammalian hosts.</title>
        <authorList>
            <person name="Ma L."/>
            <person name="Chen Z."/>
            <person name="Huang D.W."/>
            <person name="Kutty G."/>
            <person name="Ishihara M."/>
            <person name="Wang H."/>
            <person name="Abouelleil A."/>
            <person name="Bishop L."/>
            <person name="Davey E."/>
            <person name="Deng R."/>
            <person name="Deng X."/>
            <person name="Fan L."/>
            <person name="Fantoni G."/>
            <person name="Fitzgerald M."/>
            <person name="Gogineni E."/>
            <person name="Goldberg J.M."/>
            <person name="Handley G."/>
            <person name="Hu X."/>
            <person name="Huber C."/>
            <person name="Jiao X."/>
            <person name="Jones K."/>
            <person name="Levin J.Z."/>
            <person name="Liu Y."/>
            <person name="Macdonald P."/>
            <person name="Melnikov A."/>
            <person name="Raley C."/>
            <person name="Sassi M."/>
            <person name="Sherman B.T."/>
            <person name="Song X."/>
            <person name="Sykes S."/>
            <person name="Tran B."/>
            <person name="Walsh L."/>
            <person name="Xia Y."/>
            <person name="Yang J."/>
            <person name="Young S."/>
            <person name="Zeng Q."/>
            <person name="Zheng X."/>
            <person name="Stephens R."/>
            <person name="Nusbaum C."/>
            <person name="Birren B.W."/>
            <person name="Azadi P."/>
            <person name="Lempicki R.A."/>
            <person name="Cuomo C.A."/>
            <person name="Kovacs J.A."/>
        </authorList>
    </citation>
    <scope>NUCLEOTIDE SEQUENCE [LARGE SCALE GENOMIC DNA]</scope>
    <source>
        <strain evidence="9">RU7</strain>
    </source>
</reference>
<comment type="function">
    <text evidence="7">Catalyzes the ferrous insertion into protoporphyrin IX.</text>
</comment>
<dbReference type="SUPFAM" id="SSF53800">
    <property type="entry name" value="Chelatase"/>
    <property type="match status" value="1"/>
</dbReference>
<dbReference type="InterPro" id="IPR001015">
    <property type="entry name" value="Ferrochelatase"/>
</dbReference>
<proteinExistence type="inferred from homology"/>
<organism evidence="8 9">
    <name type="scientific">Pneumocystis jirovecii (strain RU7)</name>
    <name type="common">Human pneumocystis pneumonia agent</name>
    <dbReference type="NCBI Taxonomy" id="1408657"/>
    <lineage>
        <taxon>Eukaryota</taxon>
        <taxon>Fungi</taxon>
        <taxon>Dikarya</taxon>
        <taxon>Ascomycota</taxon>
        <taxon>Taphrinomycotina</taxon>
        <taxon>Pneumocystomycetes</taxon>
        <taxon>Pneumocystaceae</taxon>
        <taxon>Pneumocystis</taxon>
    </lineage>
</organism>
<evidence type="ECO:0000256" key="3">
    <source>
        <dbReference type="ARBA" id="ARBA00023004"/>
    </source>
</evidence>
<keyword evidence="7" id="KW-0472">Membrane</keyword>
<evidence type="ECO:0000256" key="4">
    <source>
        <dbReference type="ARBA" id="ARBA00023133"/>
    </source>
</evidence>
<comment type="caution">
    <text evidence="8">The sequence shown here is derived from an EMBL/GenBank/DDBJ whole genome shotgun (WGS) entry which is preliminary data.</text>
</comment>
<evidence type="ECO:0000313" key="8">
    <source>
        <dbReference type="EMBL" id="KTW26067.1"/>
    </source>
</evidence>
<keyword evidence="7" id="KW-0999">Mitochondrion inner membrane</keyword>